<sequence>MPITMRYVKPNTSILVVHGLSMVSGYFVLEMFSSSRLRHQKLPHLLYHQPGIGGEEVPHQDNTFGIPLYRASIMHSVAFGQFLDHIKMV</sequence>
<reference evidence="2" key="1">
    <citation type="journal article" date="2021" name="bioRxiv">
        <title>Whole Genome Assembly and Annotation of Northern Wild Rice, Zizania palustris L., Supports a Whole Genome Duplication in the Zizania Genus.</title>
        <authorList>
            <person name="Haas M."/>
            <person name="Kono T."/>
            <person name="Macchietto M."/>
            <person name="Millas R."/>
            <person name="McGilp L."/>
            <person name="Shao M."/>
            <person name="Duquette J."/>
            <person name="Hirsch C.N."/>
            <person name="Kimball J."/>
        </authorList>
    </citation>
    <scope>NUCLEOTIDE SEQUENCE</scope>
    <source>
        <tissue evidence="2">Fresh leaf tissue</tissue>
    </source>
</reference>
<evidence type="ECO:0000313" key="2">
    <source>
        <dbReference type="EMBL" id="KAG8062286.1"/>
    </source>
</evidence>
<comment type="caution">
    <text evidence="2">The sequence shown here is derived from an EMBL/GenBank/DDBJ whole genome shotgun (WGS) entry which is preliminary data.</text>
</comment>
<accession>A0A8J5SVD7</accession>
<dbReference type="AlphaFoldDB" id="A0A8J5SVD7"/>
<evidence type="ECO:0000256" key="1">
    <source>
        <dbReference type="SAM" id="Phobius"/>
    </source>
</evidence>
<feature type="transmembrane region" description="Helical" evidence="1">
    <location>
        <begin position="12"/>
        <end position="32"/>
    </location>
</feature>
<dbReference type="EMBL" id="JAAALK010000286">
    <property type="protein sequence ID" value="KAG8062286.1"/>
    <property type="molecule type" value="Genomic_DNA"/>
</dbReference>
<organism evidence="2 3">
    <name type="scientific">Zizania palustris</name>
    <name type="common">Northern wild rice</name>
    <dbReference type="NCBI Taxonomy" id="103762"/>
    <lineage>
        <taxon>Eukaryota</taxon>
        <taxon>Viridiplantae</taxon>
        <taxon>Streptophyta</taxon>
        <taxon>Embryophyta</taxon>
        <taxon>Tracheophyta</taxon>
        <taxon>Spermatophyta</taxon>
        <taxon>Magnoliopsida</taxon>
        <taxon>Liliopsida</taxon>
        <taxon>Poales</taxon>
        <taxon>Poaceae</taxon>
        <taxon>BOP clade</taxon>
        <taxon>Oryzoideae</taxon>
        <taxon>Oryzeae</taxon>
        <taxon>Zizaniinae</taxon>
        <taxon>Zizania</taxon>
    </lineage>
</organism>
<gene>
    <name evidence="2" type="ORF">GUJ93_ZPchr0003g16783</name>
</gene>
<keyword evidence="1" id="KW-0812">Transmembrane</keyword>
<keyword evidence="1" id="KW-1133">Transmembrane helix</keyword>
<protein>
    <submittedName>
        <fullName evidence="2">Uncharacterized protein</fullName>
    </submittedName>
</protein>
<dbReference type="Proteomes" id="UP000729402">
    <property type="component" value="Unassembled WGS sequence"/>
</dbReference>
<name>A0A8J5SVD7_ZIZPA</name>
<proteinExistence type="predicted"/>
<evidence type="ECO:0000313" key="3">
    <source>
        <dbReference type="Proteomes" id="UP000729402"/>
    </source>
</evidence>
<keyword evidence="3" id="KW-1185">Reference proteome</keyword>
<keyword evidence="1" id="KW-0472">Membrane</keyword>
<reference evidence="2" key="2">
    <citation type="submission" date="2021-02" db="EMBL/GenBank/DDBJ databases">
        <authorList>
            <person name="Kimball J.A."/>
            <person name="Haas M.W."/>
            <person name="Macchietto M."/>
            <person name="Kono T."/>
            <person name="Duquette J."/>
            <person name="Shao M."/>
        </authorList>
    </citation>
    <scope>NUCLEOTIDE SEQUENCE</scope>
    <source>
        <tissue evidence="2">Fresh leaf tissue</tissue>
    </source>
</reference>